<feature type="region of interest" description="Disordered" evidence="2">
    <location>
        <begin position="499"/>
        <end position="521"/>
    </location>
</feature>
<feature type="domain" description="C2H2-type" evidence="3">
    <location>
        <begin position="263"/>
        <end position="291"/>
    </location>
</feature>
<sequence length="1172" mass="133231">MANKSGKKNKKPLPTTLGKAPCENEKEVDLSHVQIPINTSVFGLKQVLSLFQTATTEVQNYVTYECDIMYECRICRTIFRSLANFILHKRDYCRERFHHLHDKDVEGNDDDLENTQSAPHVEPNQFSSSTENDSTNVEAIKSLSPVIERLKEKQRICQLAQEVLNEDLSTKKDGEPSLDNIKVKNTDLLLEEIATNNAAVFQTVIRNLPKSTFNKKSEFMKAEVMEIHGILDSDEAVLGPDGKICTFKTNKLNENAVLPKNNFFCTECNLKFATKKTLTYHIRYKHNNTRLVYICPDCKDSFANVWCVYRHLFKVHRKTSDQIKRMREQIHNSCVRKDQEPVKKQDKKSSEESDNPDEENQWLNNIEGDNDFQMCGGCGKRFERKAALHSHAQMCTKRIAVCNIIKENNAKKKEEESRDMKNKNMKPEKVKVLKGSSKRKPYLLRTYKPIEVGSCDNTKILPPNDGNSICDLNANCEIVETNCDNSKNLIKEDATQRIPNSLSSSADTDTLSPSRNMHTVSSSIEKLGTDKMLRIIGSSANCNDSVNEYECDLMSPNTDTNINIPDIDIHASVPDAHININSPNTDTNPNALKTDVNVNIPNSVIDPPNIDKNVNIPKTNINQEGYSSGSSHTVSDFDSFCQRVAASLVIDTLDSTEVEAEETQKPTKTVPLILRRRKSTKPEDDNSILQCSKALSRSETTNQDELESVTEVHNYCNENETTVQINDTSKPEKLPSNSNFNISVKSLEDLIGLSPQDHIKNRENKETYMNTTYKNFELNRLPATSIVSDTCDAVITEDYLEQPLAKDSKCVKRKRTCSFDSTGRNRISKLSRRNILLNKQDINFISKASPFMDQNKHLCIPCQSTYPTLSKLLWHMSAHFSWFRFQCSRCSFISFNKLDCANHARKTHRIKKTSIQSVVLPIPNWKTVLMSHDFCILNDDSDLTGKHTDEVISADPEEDAIIVSLGEKMKHIECNEPDCSVRLFAESQNLVSEPENDPLECDSLLNCGSSMKQDNIDVIADVQESFQIEVPQEIYTFEIIDLIEDVNYEERSPYDTCIKVERDDDDEDEEDLDISACIAAHKKNNKPFVDTEIKIASEVETNGKLSIKNAEDDEYIKEHSQLAVNTRPTRKRTKSIKITQDDFCYDLDLRNIIKLNATSISKSHLQRHKKIC</sequence>
<dbReference type="Proteomes" id="UP001159042">
    <property type="component" value="Unassembled WGS sequence"/>
</dbReference>
<evidence type="ECO:0000259" key="3">
    <source>
        <dbReference type="PROSITE" id="PS50157"/>
    </source>
</evidence>
<feature type="region of interest" description="Disordered" evidence="2">
    <location>
        <begin position="334"/>
        <end position="364"/>
    </location>
</feature>
<dbReference type="AlphaFoldDB" id="A0AAV8VXY9"/>
<dbReference type="InterPro" id="IPR013087">
    <property type="entry name" value="Znf_C2H2_type"/>
</dbReference>
<evidence type="ECO:0000256" key="2">
    <source>
        <dbReference type="SAM" id="MobiDB-lite"/>
    </source>
</evidence>
<dbReference type="EMBL" id="JANEYG010000020">
    <property type="protein sequence ID" value="KAJ8919134.1"/>
    <property type="molecule type" value="Genomic_DNA"/>
</dbReference>
<comment type="caution">
    <text evidence="4">The sequence shown here is derived from an EMBL/GenBank/DDBJ whole genome shotgun (WGS) entry which is preliminary data.</text>
</comment>
<dbReference type="PANTHER" id="PTHR21020">
    <property type="entry name" value="ZINC FINGER PROTEIN 800"/>
    <property type="match status" value="1"/>
</dbReference>
<accession>A0AAV8VXY9</accession>
<keyword evidence="1" id="KW-0479">Metal-binding</keyword>
<dbReference type="InterPro" id="IPR039149">
    <property type="entry name" value="ZNF800"/>
</dbReference>
<proteinExistence type="predicted"/>
<keyword evidence="1" id="KW-0862">Zinc</keyword>
<dbReference type="Gene3D" id="3.30.160.60">
    <property type="entry name" value="Classic Zinc Finger"/>
    <property type="match status" value="1"/>
</dbReference>
<dbReference type="SMART" id="SM00355">
    <property type="entry name" value="ZnF_C2H2"/>
    <property type="match status" value="6"/>
</dbReference>
<dbReference type="GO" id="GO:0008270">
    <property type="term" value="F:zinc ion binding"/>
    <property type="evidence" value="ECO:0007669"/>
    <property type="project" value="UniProtKB-KW"/>
</dbReference>
<gene>
    <name evidence="4" type="ORF">NQ315_012119</name>
</gene>
<feature type="compositionally biased region" description="Low complexity" evidence="2">
    <location>
        <begin position="501"/>
        <end position="514"/>
    </location>
</feature>
<feature type="compositionally biased region" description="Polar residues" evidence="2">
    <location>
        <begin position="114"/>
        <end position="134"/>
    </location>
</feature>
<feature type="region of interest" description="Disordered" evidence="2">
    <location>
        <begin position="104"/>
        <end position="134"/>
    </location>
</feature>
<dbReference type="PROSITE" id="PS50157">
    <property type="entry name" value="ZINC_FINGER_C2H2_2"/>
    <property type="match status" value="1"/>
</dbReference>
<evidence type="ECO:0000313" key="5">
    <source>
        <dbReference type="Proteomes" id="UP001159042"/>
    </source>
</evidence>
<protein>
    <recommendedName>
        <fullName evidence="3">C2H2-type domain-containing protein</fullName>
    </recommendedName>
</protein>
<keyword evidence="1" id="KW-0863">Zinc-finger</keyword>
<dbReference type="PROSITE" id="PS00028">
    <property type="entry name" value="ZINC_FINGER_C2H2_1"/>
    <property type="match status" value="3"/>
</dbReference>
<reference evidence="4 5" key="1">
    <citation type="journal article" date="2023" name="Insect Mol. Biol.">
        <title>Genome sequencing provides insights into the evolution of gene families encoding plant cell wall-degrading enzymes in longhorned beetles.</title>
        <authorList>
            <person name="Shin N.R."/>
            <person name="Okamura Y."/>
            <person name="Kirsch R."/>
            <person name="Pauchet Y."/>
        </authorList>
    </citation>
    <scope>NUCLEOTIDE SEQUENCE [LARGE SCALE GENOMIC DNA]</scope>
    <source>
        <strain evidence="4">EAD_L_NR</strain>
    </source>
</reference>
<evidence type="ECO:0000313" key="4">
    <source>
        <dbReference type="EMBL" id="KAJ8919134.1"/>
    </source>
</evidence>
<name>A0AAV8VXY9_9CUCU</name>
<keyword evidence="5" id="KW-1185">Reference proteome</keyword>
<evidence type="ECO:0000256" key="1">
    <source>
        <dbReference type="PROSITE-ProRule" id="PRU00042"/>
    </source>
</evidence>
<feature type="compositionally biased region" description="Basic and acidic residues" evidence="2">
    <location>
        <begin position="334"/>
        <end position="351"/>
    </location>
</feature>
<organism evidence="4 5">
    <name type="scientific">Exocentrus adspersus</name>
    <dbReference type="NCBI Taxonomy" id="1586481"/>
    <lineage>
        <taxon>Eukaryota</taxon>
        <taxon>Metazoa</taxon>
        <taxon>Ecdysozoa</taxon>
        <taxon>Arthropoda</taxon>
        <taxon>Hexapoda</taxon>
        <taxon>Insecta</taxon>
        <taxon>Pterygota</taxon>
        <taxon>Neoptera</taxon>
        <taxon>Endopterygota</taxon>
        <taxon>Coleoptera</taxon>
        <taxon>Polyphaga</taxon>
        <taxon>Cucujiformia</taxon>
        <taxon>Chrysomeloidea</taxon>
        <taxon>Cerambycidae</taxon>
        <taxon>Lamiinae</taxon>
        <taxon>Acanthocinini</taxon>
        <taxon>Exocentrus</taxon>
    </lineage>
</organism>
<dbReference type="PANTHER" id="PTHR21020:SF0">
    <property type="entry name" value="ZINC FINGER PROTEIN 800"/>
    <property type="match status" value="1"/>
</dbReference>